<dbReference type="Gene3D" id="3.90.550.10">
    <property type="entry name" value="Spore Coat Polysaccharide Biosynthesis Protein SpsA, Chain A"/>
    <property type="match status" value="1"/>
</dbReference>
<protein>
    <submittedName>
        <fullName evidence="3">Glycosyltransferase family 2 protein</fullName>
    </submittedName>
</protein>
<dbReference type="CDD" id="cd04179">
    <property type="entry name" value="DPM_DPG-synthase_like"/>
    <property type="match status" value="1"/>
</dbReference>
<dbReference type="Proteomes" id="UP001500730">
    <property type="component" value="Unassembled WGS sequence"/>
</dbReference>
<sequence>MTAPRATIVLPAYNEHESIALALRRIDDAVSLPHEILVVVDSESDTTIAAAADEISRMPHARVLVQDYGRGPANAVRYGIDHAEAACVVVTMADGSDDVRVIDDMVRLVERGFVVASASRYMPGGAQRGGPVGKRLMSETAGRSLNLLARVGTRDVTNAFKAYDTAFVREVGIDSRSGFEIAIELVSKARRARRPVAEIPTIWLDREVGASNFKIRAWLPKYLYWYAFAFGPAVAQESVRARVSSKVRGSR</sequence>
<comment type="similarity">
    <text evidence="1">Belongs to the glycosyltransferase 2 family.</text>
</comment>
<dbReference type="InterPro" id="IPR050256">
    <property type="entry name" value="Glycosyltransferase_2"/>
</dbReference>
<name>A0ABN3LU87_9MICO</name>
<keyword evidence="4" id="KW-1185">Reference proteome</keyword>
<comment type="caution">
    <text evidence="3">The sequence shown here is derived from an EMBL/GenBank/DDBJ whole genome shotgun (WGS) entry which is preliminary data.</text>
</comment>
<evidence type="ECO:0000256" key="1">
    <source>
        <dbReference type="ARBA" id="ARBA00006739"/>
    </source>
</evidence>
<proteinExistence type="inferred from homology"/>
<dbReference type="PANTHER" id="PTHR48090">
    <property type="entry name" value="UNDECAPRENYL-PHOSPHATE 4-DEOXY-4-FORMAMIDO-L-ARABINOSE TRANSFERASE-RELATED"/>
    <property type="match status" value="1"/>
</dbReference>
<dbReference type="Pfam" id="PF00535">
    <property type="entry name" value="Glycos_transf_2"/>
    <property type="match status" value="1"/>
</dbReference>
<organism evidence="3 4">
    <name type="scientific">Terrabacter carboxydivorans</name>
    <dbReference type="NCBI Taxonomy" id="619730"/>
    <lineage>
        <taxon>Bacteria</taxon>
        <taxon>Bacillati</taxon>
        <taxon>Actinomycetota</taxon>
        <taxon>Actinomycetes</taxon>
        <taxon>Micrococcales</taxon>
        <taxon>Intrasporangiaceae</taxon>
        <taxon>Terrabacter</taxon>
    </lineage>
</organism>
<reference evidence="3 4" key="1">
    <citation type="journal article" date="2019" name="Int. J. Syst. Evol. Microbiol.">
        <title>The Global Catalogue of Microorganisms (GCM) 10K type strain sequencing project: providing services to taxonomists for standard genome sequencing and annotation.</title>
        <authorList>
            <consortium name="The Broad Institute Genomics Platform"/>
            <consortium name="The Broad Institute Genome Sequencing Center for Infectious Disease"/>
            <person name="Wu L."/>
            <person name="Ma J."/>
        </authorList>
    </citation>
    <scope>NUCLEOTIDE SEQUENCE [LARGE SCALE GENOMIC DNA]</scope>
    <source>
        <strain evidence="3 4">JCM 16259</strain>
    </source>
</reference>
<evidence type="ECO:0000313" key="4">
    <source>
        <dbReference type="Proteomes" id="UP001500730"/>
    </source>
</evidence>
<dbReference type="InterPro" id="IPR029044">
    <property type="entry name" value="Nucleotide-diphossugar_trans"/>
</dbReference>
<gene>
    <name evidence="3" type="ORF">GCM10009858_30500</name>
</gene>
<dbReference type="InterPro" id="IPR001173">
    <property type="entry name" value="Glyco_trans_2-like"/>
</dbReference>
<accession>A0ABN3LU87</accession>
<dbReference type="RefSeq" id="WP_344255862.1">
    <property type="nucleotide sequence ID" value="NZ_BAAARE010000013.1"/>
</dbReference>
<evidence type="ECO:0000259" key="2">
    <source>
        <dbReference type="Pfam" id="PF00535"/>
    </source>
</evidence>
<dbReference type="PANTHER" id="PTHR48090:SF7">
    <property type="entry name" value="RFBJ PROTEIN"/>
    <property type="match status" value="1"/>
</dbReference>
<evidence type="ECO:0000313" key="3">
    <source>
        <dbReference type="EMBL" id="GAA2490356.1"/>
    </source>
</evidence>
<dbReference type="EMBL" id="BAAARE010000013">
    <property type="protein sequence ID" value="GAA2490356.1"/>
    <property type="molecule type" value="Genomic_DNA"/>
</dbReference>
<dbReference type="SUPFAM" id="SSF53448">
    <property type="entry name" value="Nucleotide-diphospho-sugar transferases"/>
    <property type="match status" value="1"/>
</dbReference>
<feature type="domain" description="Glycosyltransferase 2-like" evidence="2">
    <location>
        <begin position="7"/>
        <end position="168"/>
    </location>
</feature>